<dbReference type="Proteomes" id="UP000789570">
    <property type="component" value="Unassembled WGS sequence"/>
</dbReference>
<name>A0A9N9I2Y4_9GLOM</name>
<reference evidence="1" key="1">
    <citation type="submission" date="2021-06" db="EMBL/GenBank/DDBJ databases">
        <authorList>
            <person name="Kallberg Y."/>
            <person name="Tangrot J."/>
            <person name="Rosling A."/>
        </authorList>
    </citation>
    <scope>NUCLEOTIDE SEQUENCE</scope>
    <source>
        <strain evidence="1">UK204</strain>
    </source>
</reference>
<keyword evidence="2" id="KW-1185">Reference proteome</keyword>
<comment type="caution">
    <text evidence="1">The sequence shown here is derived from an EMBL/GenBank/DDBJ whole genome shotgun (WGS) entry which is preliminary data.</text>
</comment>
<dbReference type="EMBL" id="CAJVPQ010009764">
    <property type="protein sequence ID" value="CAG8717714.1"/>
    <property type="molecule type" value="Genomic_DNA"/>
</dbReference>
<evidence type="ECO:0000313" key="1">
    <source>
        <dbReference type="EMBL" id="CAG8717714.1"/>
    </source>
</evidence>
<organism evidence="1 2">
    <name type="scientific">Funneliformis caledonium</name>
    <dbReference type="NCBI Taxonomy" id="1117310"/>
    <lineage>
        <taxon>Eukaryota</taxon>
        <taxon>Fungi</taxon>
        <taxon>Fungi incertae sedis</taxon>
        <taxon>Mucoromycota</taxon>
        <taxon>Glomeromycotina</taxon>
        <taxon>Glomeromycetes</taxon>
        <taxon>Glomerales</taxon>
        <taxon>Glomeraceae</taxon>
        <taxon>Funneliformis</taxon>
    </lineage>
</organism>
<protein>
    <submittedName>
        <fullName evidence="1">2895_t:CDS:1</fullName>
    </submittedName>
</protein>
<proteinExistence type="predicted"/>
<sequence length="64" mass="7561">MSVDKGVSSSTITMIQDKKLHDMITCGPELYIVYDQEPKDEYLRNNDQIARPNDWKYHSRIQIM</sequence>
<evidence type="ECO:0000313" key="2">
    <source>
        <dbReference type="Proteomes" id="UP000789570"/>
    </source>
</evidence>
<accession>A0A9N9I2Y4</accession>
<dbReference type="AlphaFoldDB" id="A0A9N9I2Y4"/>
<gene>
    <name evidence="1" type="ORF">FCALED_LOCUS14237</name>
</gene>